<dbReference type="AlphaFoldDB" id="A0AAV0JIM3"/>
<sequence length="38" mass="4219">MWTLLWFHITAGSIPMSSLGTSALKQSAPNWWSGLRDA</sequence>
<name>A0AAV0JIM3_9ROSI</name>
<evidence type="ECO:0000313" key="2">
    <source>
        <dbReference type="Proteomes" id="UP001154282"/>
    </source>
</evidence>
<dbReference type="Proteomes" id="UP001154282">
    <property type="component" value="Unassembled WGS sequence"/>
</dbReference>
<comment type="caution">
    <text evidence="1">The sequence shown here is derived from an EMBL/GenBank/DDBJ whole genome shotgun (WGS) entry which is preliminary data.</text>
</comment>
<reference evidence="1" key="1">
    <citation type="submission" date="2022-08" db="EMBL/GenBank/DDBJ databases">
        <authorList>
            <person name="Gutierrez-Valencia J."/>
        </authorList>
    </citation>
    <scope>NUCLEOTIDE SEQUENCE</scope>
</reference>
<proteinExistence type="predicted"/>
<protein>
    <submittedName>
        <fullName evidence="1">Uncharacterized protein</fullName>
    </submittedName>
</protein>
<gene>
    <name evidence="1" type="ORF">LITE_LOCUS14505</name>
</gene>
<evidence type="ECO:0000313" key="1">
    <source>
        <dbReference type="EMBL" id="CAI0409761.1"/>
    </source>
</evidence>
<organism evidence="1 2">
    <name type="scientific">Linum tenue</name>
    <dbReference type="NCBI Taxonomy" id="586396"/>
    <lineage>
        <taxon>Eukaryota</taxon>
        <taxon>Viridiplantae</taxon>
        <taxon>Streptophyta</taxon>
        <taxon>Embryophyta</taxon>
        <taxon>Tracheophyta</taxon>
        <taxon>Spermatophyta</taxon>
        <taxon>Magnoliopsida</taxon>
        <taxon>eudicotyledons</taxon>
        <taxon>Gunneridae</taxon>
        <taxon>Pentapetalae</taxon>
        <taxon>rosids</taxon>
        <taxon>fabids</taxon>
        <taxon>Malpighiales</taxon>
        <taxon>Linaceae</taxon>
        <taxon>Linum</taxon>
    </lineage>
</organism>
<accession>A0AAV0JIM3</accession>
<dbReference type="EMBL" id="CAMGYJ010000005">
    <property type="protein sequence ID" value="CAI0409761.1"/>
    <property type="molecule type" value="Genomic_DNA"/>
</dbReference>
<keyword evidence="2" id="KW-1185">Reference proteome</keyword>